<dbReference type="Proteomes" id="UP001185092">
    <property type="component" value="Unassembled WGS sequence"/>
</dbReference>
<protein>
    <submittedName>
        <fullName evidence="1">Uncharacterized protein</fullName>
    </submittedName>
</protein>
<gene>
    <name evidence="1" type="ORF">HNQ88_004214</name>
</gene>
<dbReference type="RefSeq" id="WP_309941696.1">
    <property type="nucleotide sequence ID" value="NZ_AP025305.1"/>
</dbReference>
<name>A0AAE4BUU7_9BACT</name>
<dbReference type="AlphaFoldDB" id="A0AAE4BUU7"/>
<dbReference type="EMBL" id="JAVDQD010000006">
    <property type="protein sequence ID" value="MDR6241138.1"/>
    <property type="molecule type" value="Genomic_DNA"/>
</dbReference>
<comment type="caution">
    <text evidence="1">The sequence shown here is derived from an EMBL/GenBank/DDBJ whole genome shotgun (WGS) entry which is preliminary data.</text>
</comment>
<organism evidence="1 2">
    <name type="scientific">Aureibacter tunicatorum</name>
    <dbReference type="NCBI Taxonomy" id="866807"/>
    <lineage>
        <taxon>Bacteria</taxon>
        <taxon>Pseudomonadati</taxon>
        <taxon>Bacteroidota</taxon>
        <taxon>Cytophagia</taxon>
        <taxon>Cytophagales</taxon>
        <taxon>Persicobacteraceae</taxon>
        <taxon>Aureibacter</taxon>
    </lineage>
</organism>
<accession>A0AAE4BUU7</accession>
<sequence>MTGIKEIYIAAENWAEGEWNYEDDNTDVIVTMDNNRKYVATFFTYGNINSLRQKNKKTGECFSGKYFWASDMILIDDCSRNSIEKVIKHLIIEDEFYQTFNEIKN</sequence>
<proteinExistence type="predicted"/>
<keyword evidence="2" id="KW-1185">Reference proteome</keyword>
<reference evidence="1" key="1">
    <citation type="submission" date="2023-07" db="EMBL/GenBank/DDBJ databases">
        <title>Genomic Encyclopedia of Type Strains, Phase IV (KMG-IV): sequencing the most valuable type-strain genomes for metagenomic binning, comparative biology and taxonomic classification.</title>
        <authorList>
            <person name="Goeker M."/>
        </authorList>
    </citation>
    <scope>NUCLEOTIDE SEQUENCE</scope>
    <source>
        <strain evidence="1">DSM 26174</strain>
    </source>
</reference>
<evidence type="ECO:0000313" key="2">
    <source>
        <dbReference type="Proteomes" id="UP001185092"/>
    </source>
</evidence>
<evidence type="ECO:0000313" key="1">
    <source>
        <dbReference type="EMBL" id="MDR6241138.1"/>
    </source>
</evidence>